<sequence>MNSNQRHRIDTRRVEDRPQLVVLHLAGADFAVPASSFIESHQLRICHCATINQDFCPSIYAGHFKFGHALF</sequence>
<comment type="caution">
    <text evidence="1">The sequence shown here is derived from an EMBL/GenBank/DDBJ whole genome shotgun (WGS) entry which is preliminary data.</text>
</comment>
<name>A0A418NNG9_9SPHN</name>
<dbReference type="EMBL" id="QXFL01000010">
    <property type="protein sequence ID" value="RIV83382.1"/>
    <property type="molecule type" value="Genomic_DNA"/>
</dbReference>
<reference evidence="1 2" key="1">
    <citation type="submission" date="2018-08" db="EMBL/GenBank/DDBJ databases">
        <title>Erythrobacter zhengii sp.nov., a bacterium isolated from deep-sea sediment.</title>
        <authorList>
            <person name="Fang C."/>
            <person name="Wu Y.-H."/>
            <person name="Sun C."/>
            <person name="Wang H."/>
            <person name="Cheng H."/>
            <person name="Meng F.-X."/>
            <person name="Wang C.-S."/>
            <person name="Xu X.-W."/>
        </authorList>
    </citation>
    <scope>NUCLEOTIDE SEQUENCE [LARGE SCALE GENOMIC DNA]</scope>
    <source>
        <strain evidence="1 2">V18</strain>
    </source>
</reference>
<gene>
    <name evidence="1" type="ORF">D2V07_16675</name>
</gene>
<dbReference type="AlphaFoldDB" id="A0A418NNG9"/>
<evidence type="ECO:0000313" key="1">
    <source>
        <dbReference type="EMBL" id="RIV83382.1"/>
    </source>
</evidence>
<proteinExistence type="predicted"/>
<accession>A0A418NNG9</accession>
<organism evidence="1 2">
    <name type="scientific">Aurantiacibacter zhengii</name>
    <dbReference type="NCBI Taxonomy" id="2307003"/>
    <lineage>
        <taxon>Bacteria</taxon>
        <taxon>Pseudomonadati</taxon>
        <taxon>Pseudomonadota</taxon>
        <taxon>Alphaproteobacteria</taxon>
        <taxon>Sphingomonadales</taxon>
        <taxon>Erythrobacteraceae</taxon>
        <taxon>Aurantiacibacter</taxon>
    </lineage>
</organism>
<keyword evidence="2" id="KW-1185">Reference proteome</keyword>
<protein>
    <submittedName>
        <fullName evidence="1">Uncharacterized protein</fullName>
    </submittedName>
</protein>
<evidence type="ECO:0000313" key="2">
    <source>
        <dbReference type="Proteomes" id="UP000286576"/>
    </source>
</evidence>
<dbReference type="Proteomes" id="UP000286576">
    <property type="component" value="Unassembled WGS sequence"/>
</dbReference>